<reference evidence="1 2" key="1">
    <citation type="submission" date="2024-09" db="EMBL/GenBank/DDBJ databases">
        <title>Chromosome-scale assembly of Riccia sorocarpa.</title>
        <authorList>
            <person name="Paukszto L."/>
        </authorList>
    </citation>
    <scope>NUCLEOTIDE SEQUENCE [LARGE SCALE GENOMIC DNA]</scope>
    <source>
        <strain evidence="1">LP-2024</strain>
        <tissue evidence="1">Aerial parts of the thallus</tissue>
    </source>
</reference>
<dbReference type="AlphaFoldDB" id="A0ABD3HVS9"/>
<accession>A0ABD3HVS9</accession>
<organism evidence="1 2">
    <name type="scientific">Riccia sorocarpa</name>
    <dbReference type="NCBI Taxonomy" id="122646"/>
    <lineage>
        <taxon>Eukaryota</taxon>
        <taxon>Viridiplantae</taxon>
        <taxon>Streptophyta</taxon>
        <taxon>Embryophyta</taxon>
        <taxon>Marchantiophyta</taxon>
        <taxon>Marchantiopsida</taxon>
        <taxon>Marchantiidae</taxon>
        <taxon>Marchantiales</taxon>
        <taxon>Ricciaceae</taxon>
        <taxon>Riccia</taxon>
    </lineage>
</organism>
<sequence length="66" mass="6480">MTSVWGSLNRIGVIGLCSSVVAKVGIDLPGIVALGQNLLDRLPEVSAGSVGGSLGEAELSASGGFP</sequence>
<protein>
    <submittedName>
        <fullName evidence="1">Uncharacterized protein</fullName>
    </submittedName>
</protein>
<keyword evidence="2" id="KW-1185">Reference proteome</keyword>
<dbReference type="Proteomes" id="UP001633002">
    <property type="component" value="Unassembled WGS sequence"/>
</dbReference>
<gene>
    <name evidence="1" type="ORF">R1sor_009589</name>
</gene>
<proteinExistence type="predicted"/>
<comment type="caution">
    <text evidence="1">The sequence shown here is derived from an EMBL/GenBank/DDBJ whole genome shotgun (WGS) entry which is preliminary data.</text>
</comment>
<name>A0ABD3HVS9_9MARC</name>
<evidence type="ECO:0000313" key="2">
    <source>
        <dbReference type="Proteomes" id="UP001633002"/>
    </source>
</evidence>
<dbReference type="EMBL" id="JBJQOH010000002">
    <property type="protein sequence ID" value="KAL3695513.1"/>
    <property type="molecule type" value="Genomic_DNA"/>
</dbReference>
<evidence type="ECO:0000313" key="1">
    <source>
        <dbReference type="EMBL" id="KAL3695513.1"/>
    </source>
</evidence>